<evidence type="ECO:0000313" key="2">
    <source>
        <dbReference type="EMBL" id="SDG77724.1"/>
    </source>
</evidence>
<organism evidence="2 3">
    <name type="scientific">Pseudomonas abietaniphila</name>
    <dbReference type="NCBI Taxonomy" id="89065"/>
    <lineage>
        <taxon>Bacteria</taxon>
        <taxon>Pseudomonadati</taxon>
        <taxon>Pseudomonadota</taxon>
        <taxon>Gammaproteobacteria</taxon>
        <taxon>Pseudomonadales</taxon>
        <taxon>Pseudomonadaceae</taxon>
        <taxon>Pseudomonas</taxon>
    </lineage>
</organism>
<protein>
    <submittedName>
        <fullName evidence="2">Uncharacterized protein</fullName>
    </submittedName>
</protein>
<reference evidence="3" key="1">
    <citation type="submission" date="2016-10" db="EMBL/GenBank/DDBJ databases">
        <authorList>
            <person name="Varghese N."/>
            <person name="Submissions S."/>
        </authorList>
    </citation>
    <scope>NUCLEOTIDE SEQUENCE [LARGE SCALE GENOMIC DNA]</scope>
    <source>
        <strain evidence="3">ATCC 700689</strain>
    </source>
</reference>
<dbReference type="EMBL" id="FNCO01000003">
    <property type="protein sequence ID" value="SDG77724.1"/>
    <property type="molecule type" value="Genomic_DNA"/>
</dbReference>
<proteinExistence type="predicted"/>
<feature type="region of interest" description="Disordered" evidence="1">
    <location>
        <begin position="258"/>
        <end position="334"/>
    </location>
</feature>
<dbReference type="OrthoDB" id="6282430at2"/>
<sequence>MISQLQNALSAIMPNKVAASTSSEKPSDPAVVDKTTKTPADKATFSTLASQLSESTARAAARDAVMTHAELGKYGLNRINEFLVESPKANNYTRAMEVPDTRDPELLDRARRASEFVTLTLAGHSNAKSPFEKLSREQLNVIAYDDSGAFTLNERRAAYQGVQKIDDAWRKTAIPAGILEQARTGNATKFYNEALSYYKSLPAIEKAVDYPKDTETLLKARIKSDPALPSFPGVVTRQGGDRKLTLYDILAGIVDTQKSKADPGSPLLRKKFTPRTSATPVSWNERWAKQEASAAKAVKPVQAASLSTSLPGGSSATASMGKGEAVSSSTPTAE</sequence>
<accession>A0A1G7X0L3</accession>
<feature type="compositionally biased region" description="Polar residues" evidence="1">
    <location>
        <begin position="304"/>
        <end position="318"/>
    </location>
</feature>
<gene>
    <name evidence="2" type="ORF">SAMN05216605_103126</name>
</gene>
<feature type="region of interest" description="Disordered" evidence="1">
    <location>
        <begin position="18"/>
        <end position="38"/>
    </location>
</feature>
<evidence type="ECO:0000313" key="3">
    <source>
        <dbReference type="Proteomes" id="UP000182894"/>
    </source>
</evidence>
<evidence type="ECO:0000256" key="1">
    <source>
        <dbReference type="SAM" id="MobiDB-lite"/>
    </source>
</evidence>
<dbReference type="Proteomes" id="UP000182894">
    <property type="component" value="Unassembled WGS sequence"/>
</dbReference>
<name>A0A1G7X0L3_9PSED</name>
<dbReference type="AlphaFoldDB" id="A0A1G7X0L3"/>
<keyword evidence="3" id="KW-1185">Reference proteome</keyword>
<dbReference type="RefSeq" id="WP_074751654.1">
    <property type="nucleotide sequence ID" value="NZ_FNCO01000003.1"/>
</dbReference>